<keyword evidence="3" id="KW-1185">Reference proteome</keyword>
<accession>A0AA47M8F3</accession>
<dbReference type="EMBL" id="JAOPHQ010005421">
    <property type="protein sequence ID" value="KAK0135504.1"/>
    <property type="molecule type" value="Genomic_DNA"/>
</dbReference>
<dbReference type="GO" id="GO:0046983">
    <property type="term" value="F:protein dimerization activity"/>
    <property type="evidence" value="ECO:0007669"/>
    <property type="project" value="InterPro"/>
</dbReference>
<gene>
    <name evidence="2" type="ORF">N1851_028628</name>
</gene>
<reference evidence="2" key="1">
    <citation type="journal article" date="2023" name="Front. Mar. Sci.">
        <title>A new Merluccius polli reference genome to investigate the effects of global change in West African waters.</title>
        <authorList>
            <person name="Mateo J.L."/>
            <person name="Blanco-Fernandez C."/>
            <person name="Garcia-Vazquez E."/>
            <person name="Machado-Schiaffino G."/>
        </authorList>
    </citation>
    <scope>NUCLEOTIDE SEQUENCE</scope>
    <source>
        <strain evidence="2">C29</strain>
        <tissue evidence="2">Fin</tissue>
    </source>
</reference>
<organism evidence="2 3">
    <name type="scientific">Merluccius polli</name>
    <name type="common">Benguela hake</name>
    <name type="synonym">Merluccius cadenati</name>
    <dbReference type="NCBI Taxonomy" id="89951"/>
    <lineage>
        <taxon>Eukaryota</taxon>
        <taxon>Metazoa</taxon>
        <taxon>Chordata</taxon>
        <taxon>Craniata</taxon>
        <taxon>Vertebrata</taxon>
        <taxon>Euteleostomi</taxon>
        <taxon>Actinopterygii</taxon>
        <taxon>Neopterygii</taxon>
        <taxon>Teleostei</taxon>
        <taxon>Neoteleostei</taxon>
        <taxon>Acanthomorphata</taxon>
        <taxon>Zeiogadaria</taxon>
        <taxon>Gadariae</taxon>
        <taxon>Gadiformes</taxon>
        <taxon>Gadoidei</taxon>
        <taxon>Merlucciidae</taxon>
        <taxon>Merluccius</taxon>
    </lineage>
</organism>
<name>A0AA47M8F3_MERPO</name>
<feature type="domain" description="HAT C-terminal dimerisation" evidence="1">
    <location>
        <begin position="12"/>
        <end position="80"/>
    </location>
</feature>
<dbReference type="InterPro" id="IPR008906">
    <property type="entry name" value="HATC_C_dom"/>
</dbReference>
<proteinExistence type="predicted"/>
<dbReference type="PANTHER" id="PTHR45913">
    <property type="entry name" value="EPM2A-INTERACTING PROTEIN 1"/>
    <property type="match status" value="1"/>
</dbReference>
<comment type="caution">
    <text evidence="2">The sequence shown here is derived from an EMBL/GenBank/DDBJ whole genome shotgun (WGS) entry which is preliminary data.</text>
</comment>
<evidence type="ECO:0000313" key="2">
    <source>
        <dbReference type="EMBL" id="KAK0135504.1"/>
    </source>
</evidence>
<dbReference type="AlphaFoldDB" id="A0AA47M8F3"/>
<evidence type="ECO:0000313" key="3">
    <source>
        <dbReference type="Proteomes" id="UP001174136"/>
    </source>
</evidence>
<dbReference type="Pfam" id="PF05699">
    <property type="entry name" value="Dimer_Tnp_hAT"/>
    <property type="match status" value="1"/>
</dbReference>
<dbReference type="Proteomes" id="UP001174136">
    <property type="component" value="Unassembled WGS sequence"/>
</dbReference>
<evidence type="ECO:0000259" key="1">
    <source>
        <dbReference type="Pfam" id="PF05699"/>
    </source>
</evidence>
<dbReference type="PANTHER" id="PTHR45913:SF5">
    <property type="entry name" value="GENERAL TRANSCRIPTION FACTOR II-I REPEAT DOMAIN-CONTAINING PROTEIN 2A-LIKE PROTEIN"/>
    <property type="match status" value="1"/>
</dbReference>
<protein>
    <submittedName>
        <fullName evidence="2">General transcription factor II-I repeat domain-containing protein 2A</fullName>
    </submittedName>
</protein>
<sequence length="101" mass="11928">MEIIELQNNNELKAKYNNLSLLDFYKLYVHAEDFPILRRHALKFASLFGTTYRCEQFFSKLTLAKTRFHSRLTDSNLENQLRVASSSLPADIRRLAKEKQF</sequence>